<dbReference type="EMBL" id="QREG01000003">
    <property type="protein sequence ID" value="REE01632.1"/>
    <property type="molecule type" value="Genomic_DNA"/>
</dbReference>
<dbReference type="RefSeq" id="WP_115866915.1">
    <property type="nucleotide sequence ID" value="NZ_QREG01000003.1"/>
</dbReference>
<protein>
    <submittedName>
        <fullName evidence="3">Glycosyltransferase involved in cell wall biosynthesis</fullName>
    </submittedName>
</protein>
<dbReference type="SUPFAM" id="SSF53756">
    <property type="entry name" value="UDP-Glycosyltransferase/glycogen phosphorylase"/>
    <property type="match status" value="1"/>
</dbReference>
<keyword evidence="3" id="KW-0808">Transferase</keyword>
<proteinExistence type="predicted"/>
<dbReference type="OrthoDB" id="9801573at2"/>
<dbReference type="GO" id="GO:0016757">
    <property type="term" value="F:glycosyltransferase activity"/>
    <property type="evidence" value="ECO:0007669"/>
    <property type="project" value="InterPro"/>
</dbReference>
<evidence type="ECO:0000313" key="3">
    <source>
        <dbReference type="EMBL" id="REE01632.1"/>
    </source>
</evidence>
<dbReference type="PANTHER" id="PTHR12526">
    <property type="entry name" value="GLYCOSYLTRANSFERASE"/>
    <property type="match status" value="1"/>
</dbReference>
<keyword evidence="4" id="KW-1185">Reference proteome</keyword>
<organism evidence="3 4">
    <name type="scientific">Marinoscillum furvescens DSM 4134</name>
    <dbReference type="NCBI Taxonomy" id="1122208"/>
    <lineage>
        <taxon>Bacteria</taxon>
        <taxon>Pseudomonadati</taxon>
        <taxon>Bacteroidota</taxon>
        <taxon>Cytophagia</taxon>
        <taxon>Cytophagales</taxon>
        <taxon>Reichenbachiellaceae</taxon>
        <taxon>Marinoscillum</taxon>
    </lineage>
</organism>
<evidence type="ECO:0000313" key="4">
    <source>
        <dbReference type="Proteomes" id="UP000256779"/>
    </source>
</evidence>
<feature type="domain" description="Glycosyl transferase family 1" evidence="1">
    <location>
        <begin position="192"/>
        <end position="361"/>
    </location>
</feature>
<evidence type="ECO:0000259" key="2">
    <source>
        <dbReference type="Pfam" id="PF13439"/>
    </source>
</evidence>
<evidence type="ECO:0000259" key="1">
    <source>
        <dbReference type="Pfam" id="PF00534"/>
    </source>
</evidence>
<dbReference type="AlphaFoldDB" id="A0A3D9L994"/>
<name>A0A3D9L994_MARFU</name>
<comment type="caution">
    <text evidence="3">The sequence shown here is derived from an EMBL/GenBank/DDBJ whole genome shotgun (WGS) entry which is preliminary data.</text>
</comment>
<dbReference type="Pfam" id="PF00534">
    <property type="entry name" value="Glycos_transf_1"/>
    <property type="match status" value="1"/>
</dbReference>
<sequence length="385" mass="44260">MRIILVHSIADLYGASRSLLRLSSRLVKDNHEVLVILKEDGPLIEELESNNIEVKVMPNLACVDRQTFKSIKSFYLFIKEYLASRKEFRALLNQYLPDLVHTNTALILTPGFVTRKCKIPHVWHIRESFKEFGLLWLFYRKIMLRNSDLILSVSTPIAEQFRLKIKNRKVRVLYNGFPKKEFEGISKDRVEQFKKVWGISDTTNIGVVGRLKLYRKGQEVLIKAARELRDYDNLRFLMIGDPFPGNNDQLDALKELVKECEVEDKVIFTGGVEDIKAAYLALDVSVLTSCLPEPFGGVVIESMALERPVIGTDIGGTIEQIEEGVTGLKVPPNDHLKLAEALLKLIESEELRIQMGKNGRLRFEEKFEFEKFYEQLVEIYKKLLA</sequence>
<dbReference type="Proteomes" id="UP000256779">
    <property type="component" value="Unassembled WGS sequence"/>
</dbReference>
<dbReference type="Gene3D" id="3.40.50.2000">
    <property type="entry name" value="Glycogen Phosphorylase B"/>
    <property type="match status" value="2"/>
</dbReference>
<dbReference type="InterPro" id="IPR028098">
    <property type="entry name" value="Glyco_trans_4-like_N"/>
</dbReference>
<dbReference type="Pfam" id="PF13439">
    <property type="entry name" value="Glyco_transf_4"/>
    <property type="match status" value="1"/>
</dbReference>
<dbReference type="InterPro" id="IPR001296">
    <property type="entry name" value="Glyco_trans_1"/>
</dbReference>
<feature type="domain" description="Glycosyltransferase subfamily 4-like N-terminal" evidence="2">
    <location>
        <begin position="14"/>
        <end position="177"/>
    </location>
</feature>
<accession>A0A3D9L994</accession>
<gene>
    <name evidence="3" type="ORF">C7460_103149</name>
</gene>
<reference evidence="3 4" key="1">
    <citation type="submission" date="2018-07" db="EMBL/GenBank/DDBJ databases">
        <title>Genomic Encyclopedia of Type Strains, Phase IV (KMG-IV): sequencing the most valuable type-strain genomes for metagenomic binning, comparative biology and taxonomic classification.</title>
        <authorList>
            <person name="Goeker M."/>
        </authorList>
    </citation>
    <scope>NUCLEOTIDE SEQUENCE [LARGE SCALE GENOMIC DNA]</scope>
    <source>
        <strain evidence="3 4">DSM 4134</strain>
    </source>
</reference>